<evidence type="ECO:0000313" key="1">
    <source>
        <dbReference type="EMBL" id="KAB8190989.1"/>
    </source>
</evidence>
<evidence type="ECO:0000313" key="2">
    <source>
        <dbReference type="Proteomes" id="UP000312512"/>
    </source>
</evidence>
<protein>
    <submittedName>
        <fullName evidence="1">Uncharacterized protein</fullName>
    </submittedName>
</protein>
<name>A0A5C4W071_9ACTN</name>
<comment type="caution">
    <text evidence="1">The sequence shown here is derived from an EMBL/GenBank/DDBJ whole genome shotgun (WGS) entry which is preliminary data.</text>
</comment>
<reference evidence="1 2" key="1">
    <citation type="submission" date="2019-10" db="EMBL/GenBank/DDBJ databases">
        <title>Nonomuraea sp. nov., isolated from Phyllanthus amarus.</title>
        <authorList>
            <person name="Klykleung N."/>
            <person name="Tanasupawat S."/>
        </authorList>
    </citation>
    <scope>NUCLEOTIDE SEQUENCE [LARGE SCALE GENOMIC DNA]</scope>
    <source>
        <strain evidence="1 2">PA1-10</strain>
    </source>
</reference>
<gene>
    <name evidence="1" type="ORF">FH608_033670</name>
</gene>
<dbReference type="AlphaFoldDB" id="A0A5C4W071"/>
<dbReference type="Proteomes" id="UP000312512">
    <property type="component" value="Unassembled WGS sequence"/>
</dbReference>
<accession>A0A5C4W071</accession>
<sequence>MTDGVVEVGVAVAVGSCEVGLAVAVGSCEVGLAVADGWSEDGLAVAAGLCEVGLVDGASDLWVALGAAGAPGWWSPVAGDAWESSRPPPGLDGWWESP</sequence>
<organism evidence="1 2">
    <name type="scientific">Nonomuraea phyllanthi</name>
    <dbReference type="NCBI Taxonomy" id="2219224"/>
    <lineage>
        <taxon>Bacteria</taxon>
        <taxon>Bacillati</taxon>
        <taxon>Actinomycetota</taxon>
        <taxon>Actinomycetes</taxon>
        <taxon>Streptosporangiales</taxon>
        <taxon>Streptosporangiaceae</taxon>
        <taxon>Nonomuraea</taxon>
    </lineage>
</organism>
<dbReference type="RefSeq" id="WP_139634398.1">
    <property type="nucleotide sequence ID" value="NZ_VDLX02000014.1"/>
</dbReference>
<dbReference type="EMBL" id="VDLX02000014">
    <property type="protein sequence ID" value="KAB8190989.1"/>
    <property type="molecule type" value="Genomic_DNA"/>
</dbReference>
<keyword evidence="2" id="KW-1185">Reference proteome</keyword>
<proteinExistence type="predicted"/>